<accession>A0A1I8GKU4</accession>
<proteinExistence type="predicted"/>
<name>A0A1I8GKU4_9PLAT</name>
<evidence type="ECO:0000313" key="2">
    <source>
        <dbReference type="WBParaSite" id="maker-uti_cns_0002169-snap-gene-0.5-mRNA-1"/>
    </source>
</evidence>
<protein>
    <submittedName>
        <fullName evidence="2">Ig-like_bact domain-containing protein</fullName>
    </submittedName>
</protein>
<keyword evidence="1" id="KW-1185">Reference proteome</keyword>
<evidence type="ECO:0000313" key="1">
    <source>
        <dbReference type="Proteomes" id="UP000095280"/>
    </source>
</evidence>
<dbReference type="AlphaFoldDB" id="A0A1I8GKU4"/>
<dbReference type="Proteomes" id="UP000095280">
    <property type="component" value="Unplaced"/>
</dbReference>
<sequence>NGTWTLRNEYNSSDVGFVSSDGGSIAVTGRAADNATEAPVVLTAEVSPRKVDKIFVNTTIVVYARLLRGHSPVTAGKLFATVRSDAELVATVDLSDNGAGADLKIRDGTYSAYLPIDKLNEARDFSVSVTSLSPVSRVAPAGKVTVDKVNAGFNRQQVPPAKVIDLRVTVNAMDQTAMLIWTAMEDP</sequence>
<reference evidence="2" key="1">
    <citation type="submission" date="2016-11" db="UniProtKB">
        <authorList>
            <consortium name="WormBaseParasite"/>
        </authorList>
    </citation>
    <scope>IDENTIFICATION</scope>
</reference>
<organism evidence="1 2">
    <name type="scientific">Macrostomum lignano</name>
    <dbReference type="NCBI Taxonomy" id="282301"/>
    <lineage>
        <taxon>Eukaryota</taxon>
        <taxon>Metazoa</taxon>
        <taxon>Spiralia</taxon>
        <taxon>Lophotrochozoa</taxon>
        <taxon>Platyhelminthes</taxon>
        <taxon>Rhabditophora</taxon>
        <taxon>Macrostomorpha</taxon>
        <taxon>Macrostomida</taxon>
        <taxon>Macrostomidae</taxon>
        <taxon>Macrostomum</taxon>
    </lineage>
</organism>
<dbReference type="WBParaSite" id="maker-uti_cns_0002169-snap-gene-0.5-mRNA-1">
    <property type="protein sequence ID" value="maker-uti_cns_0002169-snap-gene-0.5-mRNA-1"/>
    <property type="gene ID" value="maker-uti_cns_0002169-snap-gene-0.5"/>
</dbReference>